<evidence type="ECO:0000313" key="2">
    <source>
        <dbReference type="Proteomes" id="UP001141552"/>
    </source>
</evidence>
<protein>
    <recommendedName>
        <fullName evidence="3">DUF761 domain-containing protein</fullName>
    </recommendedName>
</protein>
<dbReference type="AlphaFoldDB" id="A0A9Q0FQU8"/>
<evidence type="ECO:0008006" key="3">
    <source>
        <dbReference type="Google" id="ProtNLM"/>
    </source>
</evidence>
<name>A0A9Q0FQU8_9ROSI</name>
<dbReference type="PANTHER" id="PTHR33098:SF112">
    <property type="entry name" value="COTTON FIBER PROTEIN"/>
    <property type="match status" value="1"/>
</dbReference>
<dbReference type="Proteomes" id="UP001141552">
    <property type="component" value="Unassembled WGS sequence"/>
</dbReference>
<keyword evidence="2" id="KW-1185">Reference proteome</keyword>
<dbReference type="OrthoDB" id="1682876at2759"/>
<proteinExistence type="predicted"/>
<gene>
    <name evidence="1" type="ORF">Tsubulata_030863</name>
</gene>
<evidence type="ECO:0000313" key="1">
    <source>
        <dbReference type="EMBL" id="KAJ4835883.1"/>
    </source>
</evidence>
<comment type="caution">
    <text evidence="1">The sequence shown here is derived from an EMBL/GenBank/DDBJ whole genome shotgun (WGS) entry which is preliminary data.</text>
</comment>
<dbReference type="EMBL" id="JAKUCV010004275">
    <property type="protein sequence ID" value="KAJ4835883.1"/>
    <property type="molecule type" value="Genomic_DNA"/>
</dbReference>
<accession>A0A9Q0FQU8</accession>
<reference evidence="1" key="1">
    <citation type="submission" date="2022-02" db="EMBL/GenBank/DDBJ databases">
        <authorList>
            <person name="Henning P.M."/>
            <person name="McCubbin A.G."/>
            <person name="Shore J.S."/>
        </authorList>
    </citation>
    <scope>NUCLEOTIDE SEQUENCE</scope>
    <source>
        <strain evidence="1">F60SS</strain>
        <tissue evidence="1">Leaves</tissue>
    </source>
</reference>
<organism evidence="1 2">
    <name type="scientific">Turnera subulata</name>
    <dbReference type="NCBI Taxonomy" id="218843"/>
    <lineage>
        <taxon>Eukaryota</taxon>
        <taxon>Viridiplantae</taxon>
        <taxon>Streptophyta</taxon>
        <taxon>Embryophyta</taxon>
        <taxon>Tracheophyta</taxon>
        <taxon>Spermatophyta</taxon>
        <taxon>Magnoliopsida</taxon>
        <taxon>eudicotyledons</taxon>
        <taxon>Gunneridae</taxon>
        <taxon>Pentapetalae</taxon>
        <taxon>rosids</taxon>
        <taxon>fabids</taxon>
        <taxon>Malpighiales</taxon>
        <taxon>Passifloraceae</taxon>
        <taxon>Turnera</taxon>
    </lineage>
</organism>
<dbReference type="PANTHER" id="PTHR33098">
    <property type="entry name" value="COTTON FIBER (DUF761)"/>
    <property type="match status" value="1"/>
</dbReference>
<dbReference type="InterPro" id="IPR008480">
    <property type="entry name" value="DUF761_pln"/>
</dbReference>
<dbReference type="Pfam" id="PF05553">
    <property type="entry name" value="DUF761"/>
    <property type="match status" value="1"/>
</dbReference>
<sequence>MSKQKTGKSWSVVGRLKRAVKKINFLLSFNIRRWRLGLASVLRSASSSGRRRALSFNDRVGLHGFIEDVGSNENTTPVRALERVRSCASSDEDVDRRAEIFIANFRRQLLRERQVSLQLRYCRGDSF</sequence>
<reference evidence="1" key="2">
    <citation type="journal article" date="2023" name="Plants (Basel)">
        <title>Annotation of the Turnera subulata (Passifloraceae) Draft Genome Reveals the S-Locus Evolved after the Divergence of Turneroideae from Passifloroideae in a Stepwise Manner.</title>
        <authorList>
            <person name="Henning P.M."/>
            <person name="Roalson E.H."/>
            <person name="Mir W."/>
            <person name="McCubbin A.G."/>
            <person name="Shore J.S."/>
        </authorList>
    </citation>
    <scope>NUCLEOTIDE SEQUENCE</scope>
    <source>
        <strain evidence="1">F60SS</strain>
    </source>
</reference>